<evidence type="ECO:0000313" key="2">
    <source>
        <dbReference type="EMBL" id="MPM94926.1"/>
    </source>
</evidence>
<reference evidence="2" key="1">
    <citation type="submission" date="2019-08" db="EMBL/GenBank/DDBJ databases">
        <authorList>
            <person name="Kucharzyk K."/>
            <person name="Murdoch R.W."/>
            <person name="Higgins S."/>
            <person name="Loffler F."/>
        </authorList>
    </citation>
    <scope>NUCLEOTIDE SEQUENCE</scope>
</reference>
<name>A0A645E021_9ZZZZ</name>
<feature type="region of interest" description="Disordered" evidence="1">
    <location>
        <begin position="1"/>
        <end position="52"/>
    </location>
</feature>
<accession>A0A645E021</accession>
<comment type="caution">
    <text evidence="2">The sequence shown here is derived from an EMBL/GenBank/DDBJ whole genome shotgun (WGS) entry which is preliminary data.</text>
</comment>
<gene>
    <name evidence="2" type="ORF">SDC9_142075</name>
</gene>
<proteinExistence type="predicted"/>
<evidence type="ECO:0000256" key="1">
    <source>
        <dbReference type="SAM" id="MobiDB-lite"/>
    </source>
</evidence>
<organism evidence="2">
    <name type="scientific">bioreactor metagenome</name>
    <dbReference type="NCBI Taxonomy" id="1076179"/>
    <lineage>
        <taxon>unclassified sequences</taxon>
        <taxon>metagenomes</taxon>
        <taxon>ecological metagenomes</taxon>
    </lineage>
</organism>
<feature type="compositionally biased region" description="Polar residues" evidence="1">
    <location>
        <begin position="1"/>
        <end position="15"/>
    </location>
</feature>
<dbReference type="AlphaFoldDB" id="A0A645E021"/>
<sequence length="52" mass="6031">MPQNKQKQQAKLQSQGKEKFKATSINDTEQPKGSLENGYMHKHPSTKENQFR</sequence>
<protein>
    <submittedName>
        <fullName evidence="2">Uncharacterized protein</fullName>
    </submittedName>
</protein>
<dbReference type="EMBL" id="VSSQ01041484">
    <property type="protein sequence ID" value="MPM94926.1"/>
    <property type="molecule type" value="Genomic_DNA"/>
</dbReference>